<evidence type="ECO:0000256" key="6">
    <source>
        <dbReference type="ARBA" id="ARBA00023053"/>
    </source>
</evidence>
<evidence type="ECO:0000256" key="8">
    <source>
        <dbReference type="ARBA" id="ARBA00023136"/>
    </source>
</evidence>
<feature type="transmembrane region" description="Helical" evidence="10">
    <location>
        <begin position="56"/>
        <end position="75"/>
    </location>
</feature>
<feature type="transmembrane region" description="Helical" evidence="10">
    <location>
        <begin position="120"/>
        <end position="138"/>
    </location>
</feature>
<proteinExistence type="predicted"/>
<comment type="subcellular location">
    <subcellularLocation>
        <location evidence="1">Membrane</location>
        <topology evidence="1">Multi-pass membrane protein</topology>
    </subcellularLocation>
</comment>
<evidence type="ECO:0000313" key="12">
    <source>
        <dbReference type="EMBL" id="AGT34207.1"/>
    </source>
</evidence>
<dbReference type="KEGG" id="tlt:OCC_13565"/>
<evidence type="ECO:0000256" key="1">
    <source>
        <dbReference type="ARBA" id="ARBA00004141"/>
    </source>
</evidence>
<keyword evidence="3" id="KW-0050">Antiport</keyword>
<dbReference type="EMBL" id="CP006670">
    <property type="protein sequence ID" value="AGT34207.1"/>
    <property type="molecule type" value="Genomic_DNA"/>
</dbReference>
<organism evidence="12 13">
    <name type="scientific">Thermococcus litoralis (strain ATCC 51850 / DSM 5473 / JCM 8560 / NS-C)</name>
    <dbReference type="NCBI Taxonomy" id="523849"/>
    <lineage>
        <taxon>Archaea</taxon>
        <taxon>Methanobacteriati</taxon>
        <taxon>Methanobacteriota</taxon>
        <taxon>Thermococci</taxon>
        <taxon>Thermococcales</taxon>
        <taxon>Thermococcaceae</taxon>
        <taxon>Thermococcus</taxon>
    </lineage>
</organism>
<feature type="transmembrane region" description="Helical" evidence="10">
    <location>
        <begin position="299"/>
        <end position="319"/>
    </location>
</feature>
<evidence type="ECO:0000256" key="7">
    <source>
        <dbReference type="ARBA" id="ARBA00023065"/>
    </source>
</evidence>
<sequence length="322" mass="34734">MGVILLLFLAGLETDVEEFKSVGVPAFLIASGGVVVPFMMGYYISKWFGYGRTEALFLGSVLTATSVGLTASILMEMKKLRTKEGTAILAGAVVDDVLGIIVLTALIAMHRKGHVYIEDLGILIGEIAVFFIVSWLVGRPVVKELLLLSERIDLPETLTAFALAVTLIFAYIAEQFKIAGITGAYLAGVLIAQTDEAKRITDRMITISYSLFVPVFLVGIGIKTDVEILLHTGMFAILYSIIAIIGKIAGCGVGALIARFKPKEALRVGVGMIPRMEVALIMANVALTEGIFDKGIFSIPVTMVILTTFVTPPLLKWVFSRD</sequence>
<feature type="transmembrane region" description="Helical" evidence="10">
    <location>
        <begin position="87"/>
        <end position="108"/>
    </location>
</feature>
<feature type="transmembrane region" description="Helical" evidence="10">
    <location>
        <begin position="265"/>
        <end position="287"/>
    </location>
</feature>
<keyword evidence="8 10" id="KW-0472">Membrane</keyword>
<dbReference type="Proteomes" id="UP000015502">
    <property type="component" value="Chromosome"/>
</dbReference>
<dbReference type="GO" id="GO:0016020">
    <property type="term" value="C:membrane"/>
    <property type="evidence" value="ECO:0007669"/>
    <property type="project" value="UniProtKB-SubCell"/>
</dbReference>
<dbReference type="InterPro" id="IPR038770">
    <property type="entry name" value="Na+/solute_symporter_sf"/>
</dbReference>
<gene>
    <name evidence="12" type="ORF">OCC_13565</name>
</gene>
<dbReference type="STRING" id="523849.OCC_13565"/>
<keyword evidence="2" id="KW-0813">Transport</keyword>
<keyword evidence="13" id="KW-1185">Reference proteome</keyword>
<dbReference type="PaxDb" id="523849-OCC_13565"/>
<evidence type="ECO:0000256" key="3">
    <source>
        <dbReference type="ARBA" id="ARBA00022449"/>
    </source>
</evidence>
<feature type="transmembrane region" description="Helical" evidence="10">
    <location>
        <begin position="234"/>
        <end position="258"/>
    </location>
</feature>
<dbReference type="AlphaFoldDB" id="S6A4H3"/>
<evidence type="ECO:0000256" key="2">
    <source>
        <dbReference type="ARBA" id="ARBA00022448"/>
    </source>
</evidence>
<dbReference type="GO" id="GO:1902600">
    <property type="term" value="P:proton transmembrane transport"/>
    <property type="evidence" value="ECO:0007669"/>
    <property type="project" value="InterPro"/>
</dbReference>
<evidence type="ECO:0000256" key="4">
    <source>
        <dbReference type="ARBA" id="ARBA00022692"/>
    </source>
</evidence>
<dbReference type="GO" id="GO:0006814">
    <property type="term" value="P:sodium ion transport"/>
    <property type="evidence" value="ECO:0007669"/>
    <property type="project" value="UniProtKB-KW"/>
</dbReference>
<evidence type="ECO:0000256" key="10">
    <source>
        <dbReference type="SAM" id="Phobius"/>
    </source>
</evidence>
<keyword evidence="6" id="KW-0915">Sodium</keyword>
<reference evidence="12 13" key="1">
    <citation type="journal article" date="2012" name="J. Bacteriol.">
        <title>Genome sequence of the model hyperthermophilic archaeon Thermococcus litoralis NS-C.</title>
        <authorList>
            <person name="Gardner A.F."/>
            <person name="Kumar S."/>
            <person name="Perler F.B."/>
        </authorList>
    </citation>
    <scope>NUCLEOTIDE SEQUENCE [LARGE SCALE GENOMIC DNA]</scope>
    <source>
        <strain evidence="13">ATCC 51850 / DSM 5473 / JCM 8560 / NS-C</strain>
    </source>
</reference>
<feature type="transmembrane region" description="Helical" evidence="10">
    <location>
        <begin position="158"/>
        <end position="191"/>
    </location>
</feature>
<dbReference type="InterPro" id="IPR006153">
    <property type="entry name" value="Cation/H_exchanger_TM"/>
</dbReference>
<evidence type="ECO:0000313" key="13">
    <source>
        <dbReference type="Proteomes" id="UP000015502"/>
    </source>
</evidence>
<dbReference type="HOGENOM" id="CLU_005126_7_1_2"/>
<feature type="transmembrane region" description="Helical" evidence="10">
    <location>
        <begin position="203"/>
        <end position="222"/>
    </location>
</feature>
<dbReference type="Pfam" id="PF00999">
    <property type="entry name" value="Na_H_Exchanger"/>
    <property type="match status" value="1"/>
</dbReference>
<evidence type="ECO:0000256" key="5">
    <source>
        <dbReference type="ARBA" id="ARBA00022989"/>
    </source>
</evidence>
<keyword evidence="5 10" id="KW-1133">Transmembrane helix</keyword>
<name>S6A4H3_THELN</name>
<evidence type="ECO:0000256" key="9">
    <source>
        <dbReference type="ARBA" id="ARBA00023201"/>
    </source>
</evidence>
<keyword evidence="9" id="KW-0739">Sodium transport</keyword>
<keyword evidence="7" id="KW-0406">Ion transport</keyword>
<dbReference type="Gene3D" id="1.20.1530.20">
    <property type="match status" value="1"/>
</dbReference>
<feature type="transmembrane region" description="Helical" evidence="10">
    <location>
        <begin position="24"/>
        <end position="44"/>
    </location>
</feature>
<dbReference type="GO" id="GO:0015297">
    <property type="term" value="F:antiporter activity"/>
    <property type="evidence" value="ECO:0007669"/>
    <property type="project" value="UniProtKB-KW"/>
</dbReference>
<protein>
    <submittedName>
        <fullName evidence="12">Sodium:proton antiporter</fullName>
    </submittedName>
</protein>
<dbReference type="PANTHER" id="PTHR43562:SF3">
    <property type="entry name" value="SODIUM ION_PROTON EXCHANGER (EUROFUNG)"/>
    <property type="match status" value="1"/>
</dbReference>
<evidence type="ECO:0000259" key="11">
    <source>
        <dbReference type="Pfam" id="PF00999"/>
    </source>
</evidence>
<accession>S6A4H3</accession>
<feature type="domain" description="Cation/H+ exchanger transmembrane" evidence="11">
    <location>
        <begin position="2"/>
        <end position="319"/>
    </location>
</feature>
<keyword evidence="4 10" id="KW-0812">Transmembrane</keyword>
<dbReference type="PANTHER" id="PTHR43562">
    <property type="entry name" value="NAPA-TYPE SODIUM/HYDROGEN ANTIPORTER"/>
    <property type="match status" value="1"/>
</dbReference>